<feature type="chain" id="PRO_5018204802" description="Porin" evidence="1">
    <location>
        <begin position="23"/>
        <end position="257"/>
    </location>
</feature>
<feature type="signal peptide" evidence="1">
    <location>
        <begin position="1"/>
        <end position="22"/>
    </location>
</feature>
<dbReference type="NCBIfam" id="TIGR02001">
    <property type="entry name" value="gcw_chp"/>
    <property type="match status" value="1"/>
</dbReference>
<keyword evidence="3" id="KW-1185">Reference proteome</keyword>
<dbReference type="Pfam" id="PF09694">
    <property type="entry name" value="Gcw_chp"/>
    <property type="match status" value="1"/>
</dbReference>
<dbReference type="EMBL" id="RJVP01000002">
    <property type="protein sequence ID" value="ROH86975.1"/>
    <property type="molecule type" value="Genomic_DNA"/>
</dbReference>
<gene>
    <name evidence="2" type="ORF">ED236_04555</name>
</gene>
<dbReference type="Proteomes" id="UP000275137">
    <property type="component" value="Unassembled WGS sequence"/>
</dbReference>
<evidence type="ECO:0000256" key="1">
    <source>
        <dbReference type="SAM" id="SignalP"/>
    </source>
</evidence>
<evidence type="ECO:0000313" key="2">
    <source>
        <dbReference type="EMBL" id="ROH86975.1"/>
    </source>
</evidence>
<keyword evidence="1" id="KW-0732">Signal</keyword>
<dbReference type="InterPro" id="IPR010239">
    <property type="entry name" value="CHP02001"/>
</dbReference>
<accession>A0A3N0V2Q5</accession>
<name>A0A3N0V2Q5_9PROT</name>
<evidence type="ECO:0000313" key="3">
    <source>
        <dbReference type="Proteomes" id="UP000275137"/>
    </source>
</evidence>
<comment type="caution">
    <text evidence="2">The sequence shown here is derived from an EMBL/GenBank/DDBJ whole genome shotgun (WGS) entry which is preliminary data.</text>
</comment>
<organism evidence="2 3">
    <name type="scientific">Pseudomethylobacillus aquaticus</name>
    <dbReference type="NCBI Taxonomy" id="2676064"/>
    <lineage>
        <taxon>Bacteria</taxon>
        <taxon>Pseudomonadati</taxon>
        <taxon>Pseudomonadota</taxon>
        <taxon>Betaproteobacteria</taxon>
        <taxon>Nitrosomonadales</taxon>
        <taxon>Methylophilaceae</taxon>
        <taxon>Pseudomethylobacillus</taxon>
    </lineage>
</organism>
<dbReference type="AlphaFoldDB" id="A0A3N0V2Q5"/>
<sequence length="257" mass="27386">MRNPILVAAVLGALTLPVAALAEEAVAPAAESPHTFTYNVGLYSQYIFRGLTQTRETAALQGGVDYSHASGFYLGAWGSNISWLTDGDYYANSSLEVDVYGGYASEIGETGIGYNVGILQYLYPGNRFSGSKNADTTEIYGSLAYGWVSAKISAVASSNAFGFADADGTTYSELNLNVPLGKGFTGLAHVGYQDFTGAGNSTFDYTDWKLGLTKSWDNGVNLGGYFTATDGQVSRFTDASGYNLAKDQFTVFVQKTF</sequence>
<dbReference type="RefSeq" id="WP_123236783.1">
    <property type="nucleotide sequence ID" value="NZ_RJVP01000002.1"/>
</dbReference>
<protein>
    <recommendedName>
        <fullName evidence="4">Porin</fullName>
    </recommendedName>
</protein>
<evidence type="ECO:0008006" key="4">
    <source>
        <dbReference type="Google" id="ProtNLM"/>
    </source>
</evidence>
<reference evidence="2 3" key="1">
    <citation type="submission" date="2018-10" db="EMBL/GenBank/DDBJ databases">
        <authorList>
            <person name="Chen W.-M."/>
        </authorList>
    </citation>
    <scope>NUCLEOTIDE SEQUENCE [LARGE SCALE GENOMIC DNA]</scope>
    <source>
        <strain evidence="2 3">H-5</strain>
    </source>
</reference>
<proteinExistence type="predicted"/>